<dbReference type="AlphaFoldDB" id="A0A1J4JNJ9"/>
<reference evidence="5" key="1">
    <citation type="submission" date="2016-10" db="EMBL/GenBank/DDBJ databases">
        <authorList>
            <person name="Benchimol M."/>
            <person name="Almeida L.G."/>
            <person name="Vasconcelos A.T."/>
            <person name="Perreira-Neves A."/>
            <person name="Rosa I.A."/>
            <person name="Tasca T."/>
            <person name="Bogo M.R."/>
            <person name="de Souza W."/>
        </authorList>
    </citation>
    <scope>NUCLEOTIDE SEQUENCE [LARGE SCALE GENOMIC DNA]</scope>
    <source>
        <strain evidence="5">K</strain>
    </source>
</reference>
<keyword evidence="6" id="KW-1185">Reference proteome</keyword>
<dbReference type="PRINTS" id="PR00503">
    <property type="entry name" value="BROMODOMAIN"/>
</dbReference>
<evidence type="ECO:0000313" key="6">
    <source>
        <dbReference type="Proteomes" id="UP000179807"/>
    </source>
</evidence>
<dbReference type="SUPFAM" id="SSF47370">
    <property type="entry name" value="Bromodomain"/>
    <property type="match status" value="1"/>
</dbReference>
<dbReference type="EMBL" id="MLAK01000943">
    <property type="protein sequence ID" value="OHT00697.1"/>
    <property type="molecule type" value="Genomic_DNA"/>
</dbReference>
<dbReference type="SMART" id="SM00297">
    <property type="entry name" value="BROMO"/>
    <property type="match status" value="1"/>
</dbReference>
<protein>
    <submittedName>
        <fullName evidence="5">Bromodomain containing protein</fullName>
    </submittedName>
</protein>
<dbReference type="GO" id="GO:0005634">
    <property type="term" value="C:nucleus"/>
    <property type="evidence" value="ECO:0007669"/>
    <property type="project" value="TreeGrafter"/>
</dbReference>
<name>A0A1J4JNJ9_9EUKA</name>
<feature type="compositionally biased region" description="Basic and acidic residues" evidence="3">
    <location>
        <begin position="22"/>
        <end position="32"/>
    </location>
</feature>
<evidence type="ECO:0000256" key="1">
    <source>
        <dbReference type="ARBA" id="ARBA00023117"/>
    </source>
</evidence>
<dbReference type="VEuPathDB" id="TrichDB:TRFO_32561"/>
<evidence type="ECO:0000259" key="4">
    <source>
        <dbReference type="PROSITE" id="PS50014"/>
    </source>
</evidence>
<dbReference type="Gene3D" id="1.20.920.10">
    <property type="entry name" value="Bromodomain-like"/>
    <property type="match status" value="1"/>
</dbReference>
<dbReference type="GO" id="GO:0006355">
    <property type="term" value="P:regulation of DNA-templated transcription"/>
    <property type="evidence" value="ECO:0007669"/>
    <property type="project" value="TreeGrafter"/>
</dbReference>
<organism evidence="5 6">
    <name type="scientific">Tritrichomonas foetus</name>
    <dbReference type="NCBI Taxonomy" id="1144522"/>
    <lineage>
        <taxon>Eukaryota</taxon>
        <taxon>Metamonada</taxon>
        <taxon>Parabasalia</taxon>
        <taxon>Tritrichomonadida</taxon>
        <taxon>Tritrichomonadidae</taxon>
        <taxon>Tritrichomonas</taxon>
    </lineage>
</organism>
<sequence>MSFTDSSKKSDPANPKDGSSSESEKPSNEKQPTKTRGQNKKLDRSSKPKTPLPQKMDEEDLGICIQITEKLSNSVYAFGFRSPPDPTDEDGQSYLSATESPMDFQTLLNKLNTEGYRTVNEWKNDMNLIFDNAFNYFAPKTMRYDSAIKLKDKFTDLCQMFTKSEEERWMIKIEKLCNKYISADNEQ</sequence>
<gene>
    <name evidence="5" type="ORF">TRFO_32561</name>
</gene>
<evidence type="ECO:0000256" key="3">
    <source>
        <dbReference type="SAM" id="MobiDB-lite"/>
    </source>
</evidence>
<dbReference type="CDD" id="cd04369">
    <property type="entry name" value="Bromodomain"/>
    <property type="match status" value="1"/>
</dbReference>
<dbReference type="GO" id="GO:0000785">
    <property type="term" value="C:chromatin"/>
    <property type="evidence" value="ECO:0007669"/>
    <property type="project" value="TreeGrafter"/>
</dbReference>
<dbReference type="InterPro" id="IPR050935">
    <property type="entry name" value="Bromo_chromatin_reader"/>
</dbReference>
<evidence type="ECO:0000256" key="2">
    <source>
        <dbReference type="PROSITE-ProRule" id="PRU00035"/>
    </source>
</evidence>
<keyword evidence="1 2" id="KW-0103">Bromodomain</keyword>
<comment type="caution">
    <text evidence="5">The sequence shown here is derived from an EMBL/GenBank/DDBJ whole genome shotgun (WGS) entry which is preliminary data.</text>
</comment>
<dbReference type="InterPro" id="IPR001487">
    <property type="entry name" value="Bromodomain"/>
</dbReference>
<accession>A0A1J4JNJ9</accession>
<feature type="compositionally biased region" description="Basic and acidic residues" evidence="3">
    <location>
        <begin position="1"/>
        <end position="11"/>
    </location>
</feature>
<dbReference type="Proteomes" id="UP000179807">
    <property type="component" value="Unassembled WGS sequence"/>
</dbReference>
<proteinExistence type="predicted"/>
<dbReference type="GO" id="GO:0006338">
    <property type="term" value="P:chromatin remodeling"/>
    <property type="evidence" value="ECO:0007669"/>
    <property type="project" value="TreeGrafter"/>
</dbReference>
<dbReference type="InterPro" id="IPR036427">
    <property type="entry name" value="Bromodomain-like_sf"/>
</dbReference>
<dbReference type="PANTHER" id="PTHR22880:SF225">
    <property type="entry name" value="BROMODOMAIN-CONTAINING PROTEIN BET-1-RELATED"/>
    <property type="match status" value="1"/>
</dbReference>
<dbReference type="GeneID" id="94843266"/>
<feature type="region of interest" description="Disordered" evidence="3">
    <location>
        <begin position="1"/>
        <end position="58"/>
    </location>
</feature>
<dbReference type="PROSITE" id="PS50014">
    <property type="entry name" value="BROMODOMAIN_2"/>
    <property type="match status" value="1"/>
</dbReference>
<feature type="domain" description="Bromo" evidence="4">
    <location>
        <begin position="72"/>
        <end position="144"/>
    </location>
</feature>
<evidence type="ECO:0000313" key="5">
    <source>
        <dbReference type="EMBL" id="OHT00697.1"/>
    </source>
</evidence>
<dbReference type="OrthoDB" id="21648at2759"/>
<dbReference type="Pfam" id="PF00439">
    <property type="entry name" value="Bromodomain"/>
    <property type="match status" value="1"/>
</dbReference>
<dbReference type="RefSeq" id="XP_068353833.1">
    <property type="nucleotide sequence ID" value="XM_068508562.1"/>
</dbReference>
<dbReference type="PANTHER" id="PTHR22880">
    <property type="entry name" value="FALZ-RELATED BROMODOMAIN-CONTAINING PROTEINS"/>
    <property type="match status" value="1"/>
</dbReference>